<name>A0ACC1XQD5_MELAZ</name>
<dbReference type="Proteomes" id="UP001164539">
    <property type="component" value="Chromosome 8"/>
</dbReference>
<accession>A0ACC1XQD5</accession>
<sequence>MDSDESPQLKGVVIITLPPPDNPSLGKTITAFTLTDDSPPSYHTQQQQDQEEERHLPIQLQPPQNPQLEFSLPRLFPGFPGKLFLGISLFALVLYASVFSYTLEERFNSKDEREQKKSFILPLYHKFGMPEVLQGDIELKLGRFVDLDKENIIAPINDGILRPKKSKISKMSVSTNAAVVDSSSTFPVRGNVYPDGLYFTYMLVGNPPRPYFLDMDTGSDLTWIQCDAPCSSCAKGANPLYKPRLGNIVPSKESLCMEIHKNQNAGYCETCQQCDYEIEYADHSSSMGVLAKDDLHLMVANGSLTKSNVVFGCAYDQQGLLLNTLEKTDGILGLSRAKVSLPSQLASQGIINNVVGHCLTTDAVGGGYMFLGDDIVLNWGMAWAPMLTTPSMKFYNAEILKINYGRSLLNLGGRALFDTGSSYTYFTKPAYSELVASLKEVSSMGLIQDESDTTLPLCWHAKFPIRSVMDVKQYFKTLTLHFGSKWWIVNTKLRIPPEGYLIVSKKGNVCLGILDGSEVHDGSTTILGDISLRGQLVVYDNVNKRIGWGKSDCVKPRRSESLPFFEG</sequence>
<comment type="caution">
    <text evidence="1">The sequence shown here is derived from an EMBL/GenBank/DDBJ whole genome shotgun (WGS) entry which is preliminary data.</text>
</comment>
<protein>
    <submittedName>
        <fullName evidence="1">Aspartic proteinase Asp1</fullName>
    </submittedName>
</protein>
<dbReference type="EMBL" id="CM051401">
    <property type="protein sequence ID" value="KAJ4713371.1"/>
    <property type="molecule type" value="Genomic_DNA"/>
</dbReference>
<evidence type="ECO:0000313" key="1">
    <source>
        <dbReference type="EMBL" id="KAJ4713371.1"/>
    </source>
</evidence>
<keyword evidence="2" id="KW-1185">Reference proteome</keyword>
<reference evidence="1 2" key="1">
    <citation type="journal article" date="2023" name="Science">
        <title>Complex scaffold remodeling in plant triterpene biosynthesis.</title>
        <authorList>
            <person name="De La Pena R."/>
            <person name="Hodgson H."/>
            <person name="Liu J.C."/>
            <person name="Stephenson M.J."/>
            <person name="Martin A.C."/>
            <person name="Owen C."/>
            <person name="Harkess A."/>
            <person name="Leebens-Mack J."/>
            <person name="Jimenez L.E."/>
            <person name="Osbourn A."/>
            <person name="Sattely E.S."/>
        </authorList>
    </citation>
    <scope>NUCLEOTIDE SEQUENCE [LARGE SCALE GENOMIC DNA]</scope>
    <source>
        <strain evidence="2">cv. JPN11</strain>
        <tissue evidence="1">Leaf</tissue>
    </source>
</reference>
<proteinExistence type="predicted"/>
<evidence type="ECO:0000313" key="2">
    <source>
        <dbReference type="Proteomes" id="UP001164539"/>
    </source>
</evidence>
<organism evidence="1 2">
    <name type="scientific">Melia azedarach</name>
    <name type="common">Chinaberry tree</name>
    <dbReference type="NCBI Taxonomy" id="155640"/>
    <lineage>
        <taxon>Eukaryota</taxon>
        <taxon>Viridiplantae</taxon>
        <taxon>Streptophyta</taxon>
        <taxon>Embryophyta</taxon>
        <taxon>Tracheophyta</taxon>
        <taxon>Spermatophyta</taxon>
        <taxon>Magnoliopsida</taxon>
        <taxon>eudicotyledons</taxon>
        <taxon>Gunneridae</taxon>
        <taxon>Pentapetalae</taxon>
        <taxon>rosids</taxon>
        <taxon>malvids</taxon>
        <taxon>Sapindales</taxon>
        <taxon>Meliaceae</taxon>
        <taxon>Melia</taxon>
    </lineage>
</organism>
<gene>
    <name evidence="1" type="ORF">OWV82_015476</name>
</gene>